<dbReference type="GO" id="GO:0016779">
    <property type="term" value="F:nucleotidyltransferase activity"/>
    <property type="evidence" value="ECO:0007669"/>
    <property type="project" value="UniProtKB-ARBA"/>
</dbReference>
<dbReference type="PANTHER" id="PTHR43777:SF1">
    <property type="entry name" value="MOLYBDENUM COFACTOR CYTIDYLYLTRANSFERASE"/>
    <property type="match status" value="1"/>
</dbReference>
<evidence type="ECO:0000259" key="2">
    <source>
        <dbReference type="Pfam" id="PF12804"/>
    </source>
</evidence>
<evidence type="ECO:0000313" key="4">
    <source>
        <dbReference type="Proteomes" id="UP000297890"/>
    </source>
</evidence>
<comment type="caution">
    <text evidence="3">The sequence shown here is derived from an EMBL/GenBank/DDBJ whole genome shotgun (WGS) entry which is preliminary data.</text>
</comment>
<dbReference type="PANTHER" id="PTHR43777">
    <property type="entry name" value="MOLYBDENUM COFACTOR CYTIDYLYLTRANSFERASE"/>
    <property type="match status" value="1"/>
</dbReference>
<keyword evidence="3" id="KW-0808">Transferase</keyword>
<dbReference type="InterPro" id="IPR025877">
    <property type="entry name" value="MobA-like_NTP_Trfase"/>
</dbReference>
<dbReference type="CDD" id="cd04182">
    <property type="entry name" value="GT_2_like_f"/>
    <property type="match status" value="1"/>
</dbReference>
<organism evidence="3 4">
    <name type="scientific">Candidatus Macondimonas diazotrophica</name>
    <dbReference type="NCBI Taxonomy" id="2305248"/>
    <lineage>
        <taxon>Bacteria</taxon>
        <taxon>Pseudomonadati</taxon>
        <taxon>Pseudomonadota</taxon>
        <taxon>Gammaproteobacteria</taxon>
        <taxon>Chromatiales</taxon>
        <taxon>Ectothiorhodospiraceae</taxon>
        <taxon>Candidatus Macondimonas</taxon>
    </lineage>
</organism>
<dbReference type="Pfam" id="PF12804">
    <property type="entry name" value="NTP_transf_3"/>
    <property type="match status" value="1"/>
</dbReference>
<evidence type="ECO:0000256" key="1">
    <source>
        <dbReference type="ARBA" id="ARBA00022842"/>
    </source>
</evidence>
<dbReference type="Gene3D" id="3.90.550.10">
    <property type="entry name" value="Spore Coat Polysaccharide Biosynthesis Protein SpsA, Chain A"/>
    <property type="match status" value="1"/>
</dbReference>
<sequence>MNQDPVDGVGILLAAGRSVRMQGRDKRWLPVGKVPMALRVAQAFAAVPFGRRLAVVRPDDTALVQEFARSGFESLINPDPDRGRCSSLACAWSALSEAAPVMVSVADLPELTAGLLQDLWRRFGEMDPEAILIPRYQGQWGHPRCLGRPHVAALMAHGGRESVPVYLAKNPQVIQFWDVKDPAVVRDVDTPDVYDALCRRQPNA</sequence>
<keyword evidence="1" id="KW-0460">Magnesium</keyword>
<evidence type="ECO:0000313" key="3">
    <source>
        <dbReference type="EMBL" id="TFZ82679.1"/>
    </source>
</evidence>
<dbReference type="OrthoDB" id="5298023at2"/>
<reference evidence="3 4" key="1">
    <citation type="journal article" date="2019" name="ISME J.">
        <title>Candidatus Macondimonas diazotrophica, a novel gammaproteobacterial genus dominating crude-oil-contaminated coastal sediments.</title>
        <authorList>
            <person name="Karthikeyan S."/>
            <person name="Konstantinidis K."/>
        </authorList>
    </citation>
    <scope>NUCLEOTIDE SEQUENCE [LARGE SCALE GENOMIC DNA]</scope>
    <source>
        <strain evidence="3 4">KTK01</strain>
    </source>
</reference>
<keyword evidence="4" id="KW-1185">Reference proteome</keyword>
<dbReference type="InterPro" id="IPR029044">
    <property type="entry name" value="Nucleotide-diphossugar_trans"/>
</dbReference>
<gene>
    <name evidence="3" type="ORF">E4680_06855</name>
</gene>
<feature type="domain" description="MobA-like NTP transferase" evidence="2">
    <location>
        <begin position="10"/>
        <end position="162"/>
    </location>
</feature>
<accession>A0A4Z0FAK5</accession>
<protein>
    <submittedName>
        <fullName evidence="3">Nucleotidyltransferase family protein</fullName>
    </submittedName>
</protein>
<name>A0A4Z0FAK5_9GAMM</name>
<dbReference type="AlphaFoldDB" id="A0A4Z0FAK5"/>
<dbReference type="EMBL" id="SRIO01000007">
    <property type="protein sequence ID" value="TFZ82679.1"/>
    <property type="molecule type" value="Genomic_DNA"/>
</dbReference>
<dbReference type="Proteomes" id="UP000297890">
    <property type="component" value="Unassembled WGS sequence"/>
</dbReference>
<dbReference type="RefSeq" id="WP_135281666.1">
    <property type="nucleotide sequence ID" value="NZ_SRIO01000007.1"/>
</dbReference>
<proteinExistence type="predicted"/>
<dbReference type="SUPFAM" id="SSF53448">
    <property type="entry name" value="Nucleotide-diphospho-sugar transferases"/>
    <property type="match status" value="1"/>
</dbReference>